<evidence type="ECO:0000313" key="1">
    <source>
        <dbReference type="EMBL" id="CBJ25620.1"/>
    </source>
</evidence>
<protein>
    <submittedName>
        <fullName evidence="1">Uncharacterized protein</fullName>
    </submittedName>
</protein>
<dbReference type="InParanoid" id="D7FWA0"/>
<evidence type="ECO:0000313" key="2">
    <source>
        <dbReference type="Proteomes" id="UP000002630"/>
    </source>
</evidence>
<dbReference type="AlphaFoldDB" id="D7FWA0"/>
<organism evidence="1 2">
    <name type="scientific">Ectocarpus siliculosus</name>
    <name type="common">Brown alga</name>
    <name type="synonym">Conferva siliculosa</name>
    <dbReference type="NCBI Taxonomy" id="2880"/>
    <lineage>
        <taxon>Eukaryota</taxon>
        <taxon>Sar</taxon>
        <taxon>Stramenopiles</taxon>
        <taxon>Ochrophyta</taxon>
        <taxon>PX clade</taxon>
        <taxon>Phaeophyceae</taxon>
        <taxon>Ectocarpales</taxon>
        <taxon>Ectocarpaceae</taxon>
        <taxon>Ectocarpus</taxon>
    </lineage>
</organism>
<keyword evidence="2" id="KW-1185">Reference proteome</keyword>
<sequence length="125" mass="13136">MSARVGEAATIALVQRDTAASQLHSTFHSFRVETGAREGRARGRILASPCEERSLSVPARGDGFRRIENPEQQQRCRTGGAGKHPSAVLCLPQPSHGGGAVDSVYVQAYASATCSSAPASTSYCC</sequence>
<dbReference type="Proteomes" id="UP000002630">
    <property type="component" value="Linkage Group LG02"/>
</dbReference>
<gene>
    <name evidence="1" type="ORF">Esi_0003_0334</name>
</gene>
<accession>D7FWA0</accession>
<name>D7FWA0_ECTSI</name>
<dbReference type="EMBL" id="FN649727">
    <property type="protein sequence ID" value="CBJ25620.1"/>
    <property type="molecule type" value="Genomic_DNA"/>
</dbReference>
<dbReference type="EMBL" id="FN648486">
    <property type="protein sequence ID" value="CBJ25620.1"/>
    <property type="molecule type" value="Genomic_DNA"/>
</dbReference>
<reference evidence="1 2" key="1">
    <citation type="journal article" date="2010" name="Nature">
        <title>The Ectocarpus genome and the independent evolution of multicellularity in brown algae.</title>
        <authorList>
            <person name="Cock J.M."/>
            <person name="Sterck L."/>
            <person name="Rouze P."/>
            <person name="Scornet D."/>
            <person name="Allen A.E."/>
            <person name="Amoutzias G."/>
            <person name="Anthouard V."/>
            <person name="Artiguenave F."/>
            <person name="Aury J.M."/>
            <person name="Badger J.H."/>
            <person name="Beszteri B."/>
            <person name="Billiau K."/>
            <person name="Bonnet E."/>
            <person name="Bothwell J.H."/>
            <person name="Bowler C."/>
            <person name="Boyen C."/>
            <person name="Brownlee C."/>
            <person name="Carrano C.J."/>
            <person name="Charrier B."/>
            <person name="Cho G.Y."/>
            <person name="Coelho S.M."/>
            <person name="Collen J."/>
            <person name="Corre E."/>
            <person name="Da Silva C."/>
            <person name="Delage L."/>
            <person name="Delaroque N."/>
            <person name="Dittami S.M."/>
            <person name="Doulbeau S."/>
            <person name="Elias M."/>
            <person name="Farnham G."/>
            <person name="Gachon C.M."/>
            <person name="Gschloessl B."/>
            <person name="Heesch S."/>
            <person name="Jabbari K."/>
            <person name="Jubin C."/>
            <person name="Kawai H."/>
            <person name="Kimura K."/>
            <person name="Kloareg B."/>
            <person name="Kupper F.C."/>
            <person name="Lang D."/>
            <person name="Le Bail A."/>
            <person name="Leblanc C."/>
            <person name="Lerouge P."/>
            <person name="Lohr M."/>
            <person name="Lopez P.J."/>
            <person name="Martens C."/>
            <person name="Maumus F."/>
            <person name="Michel G."/>
            <person name="Miranda-Saavedra D."/>
            <person name="Morales J."/>
            <person name="Moreau H."/>
            <person name="Motomura T."/>
            <person name="Nagasato C."/>
            <person name="Napoli C.A."/>
            <person name="Nelson D.R."/>
            <person name="Nyvall-Collen P."/>
            <person name="Peters A.F."/>
            <person name="Pommier C."/>
            <person name="Potin P."/>
            <person name="Poulain J."/>
            <person name="Quesneville H."/>
            <person name="Read B."/>
            <person name="Rensing S.A."/>
            <person name="Ritter A."/>
            <person name="Rousvoal S."/>
            <person name="Samanta M."/>
            <person name="Samson G."/>
            <person name="Schroeder D.C."/>
            <person name="Segurens B."/>
            <person name="Strittmatter M."/>
            <person name="Tonon T."/>
            <person name="Tregear J.W."/>
            <person name="Valentin K."/>
            <person name="von Dassow P."/>
            <person name="Yamagishi T."/>
            <person name="Van de Peer Y."/>
            <person name="Wincker P."/>
        </authorList>
    </citation>
    <scope>NUCLEOTIDE SEQUENCE [LARGE SCALE GENOMIC DNA]</scope>
    <source>
        <strain evidence="2">Ec32 / CCAP1310/4</strain>
    </source>
</reference>
<proteinExistence type="predicted"/>